<accession>A0A834TVI1</accession>
<dbReference type="EMBL" id="JAAIUW010000006">
    <property type="protein sequence ID" value="KAF7827426.1"/>
    <property type="molecule type" value="Genomic_DNA"/>
</dbReference>
<proteinExistence type="predicted"/>
<keyword evidence="2" id="KW-1185">Reference proteome</keyword>
<name>A0A834TVI1_9FABA</name>
<organism evidence="1 2">
    <name type="scientific">Senna tora</name>
    <dbReference type="NCBI Taxonomy" id="362788"/>
    <lineage>
        <taxon>Eukaryota</taxon>
        <taxon>Viridiplantae</taxon>
        <taxon>Streptophyta</taxon>
        <taxon>Embryophyta</taxon>
        <taxon>Tracheophyta</taxon>
        <taxon>Spermatophyta</taxon>
        <taxon>Magnoliopsida</taxon>
        <taxon>eudicotyledons</taxon>
        <taxon>Gunneridae</taxon>
        <taxon>Pentapetalae</taxon>
        <taxon>rosids</taxon>
        <taxon>fabids</taxon>
        <taxon>Fabales</taxon>
        <taxon>Fabaceae</taxon>
        <taxon>Caesalpinioideae</taxon>
        <taxon>Cassia clade</taxon>
        <taxon>Senna</taxon>
    </lineage>
</organism>
<dbReference type="Proteomes" id="UP000634136">
    <property type="component" value="Unassembled WGS sequence"/>
</dbReference>
<evidence type="ECO:0000313" key="1">
    <source>
        <dbReference type="EMBL" id="KAF7827426.1"/>
    </source>
</evidence>
<dbReference type="AlphaFoldDB" id="A0A834TVI1"/>
<evidence type="ECO:0000313" key="2">
    <source>
        <dbReference type="Proteomes" id="UP000634136"/>
    </source>
</evidence>
<gene>
    <name evidence="1" type="ORF">G2W53_018590</name>
</gene>
<protein>
    <submittedName>
        <fullName evidence="1">Uncharacterized protein</fullName>
    </submittedName>
</protein>
<reference evidence="1" key="1">
    <citation type="submission" date="2020-09" db="EMBL/GenBank/DDBJ databases">
        <title>Genome-Enabled Discovery of Anthraquinone Biosynthesis in Senna tora.</title>
        <authorList>
            <person name="Kang S.-H."/>
            <person name="Pandey R.P."/>
            <person name="Lee C.-M."/>
            <person name="Sim J.-S."/>
            <person name="Jeong J.-T."/>
            <person name="Choi B.-S."/>
            <person name="Jung M."/>
            <person name="Ginzburg D."/>
            <person name="Zhao K."/>
            <person name="Won S.Y."/>
            <person name="Oh T.-J."/>
            <person name="Yu Y."/>
            <person name="Kim N.-H."/>
            <person name="Lee O.R."/>
            <person name="Lee T.-H."/>
            <person name="Bashyal P."/>
            <person name="Kim T.-S."/>
            <person name="Lee W.-H."/>
            <person name="Kawkins C."/>
            <person name="Kim C.-K."/>
            <person name="Kim J.S."/>
            <person name="Ahn B.O."/>
            <person name="Rhee S.Y."/>
            <person name="Sohng J.K."/>
        </authorList>
    </citation>
    <scope>NUCLEOTIDE SEQUENCE</scope>
    <source>
        <tissue evidence="1">Leaf</tissue>
    </source>
</reference>
<sequence length="23" mass="2702">MESVIQMWGFRPVKWANGHDVTI</sequence>
<comment type="caution">
    <text evidence="1">The sequence shown here is derived from an EMBL/GenBank/DDBJ whole genome shotgun (WGS) entry which is preliminary data.</text>
</comment>